<dbReference type="EMBL" id="UINC01007415">
    <property type="protein sequence ID" value="SVA33184.1"/>
    <property type="molecule type" value="Genomic_DNA"/>
</dbReference>
<gene>
    <name evidence="1" type="ORF">METZ01_LOCUS86038</name>
</gene>
<name>A0A381UZ03_9ZZZZ</name>
<evidence type="ECO:0000313" key="1">
    <source>
        <dbReference type="EMBL" id="SVA33184.1"/>
    </source>
</evidence>
<proteinExistence type="predicted"/>
<dbReference type="AlphaFoldDB" id="A0A381UZ03"/>
<protein>
    <submittedName>
        <fullName evidence="1">Uncharacterized protein</fullName>
    </submittedName>
</protein>
<sequence>MALCVYYILAAFRTVLDVPDYPVKLPDPSTGDMCDCAVRKLTCPDNPSTGPR</sequence>
<reference evidence="1" key="1">
    <citation type="submission" date="2018-05" db="EMBL/GenBank/DDBJ databases">
        <authorList>
            <person name="Lanie J.A."/>
            <person name="Ng W.-L."/>
            <person name="Kazmierczak K.M."/>
            <person name="Andrzejewski T.M."/>
            <person name="Davidsen T.M."/>
            <person name="Wayne K.J."/>
            <person name="Tettelin H."/>
            <person name="Glass J.I."/>
            <person name="Rusch D."/>
            <person name="Podicherti R."/>
            <person name="Tsui H.-C.T."/>
            <person name="Winkler M.E."/>
        </authorList>
    </citation>
    <scope>NUCLEOTIDE SEQUENCE</scope>
</reference>
<organism evidence="1">
    <name type="scientific">marine metagenome</name>
    <dbReference type="NCBI Taxonomy" id="408172"/>
    <lineage>
        <taxon>unclassified sequences</taxon>
        <taxon>metagenomes</taxon>
        <taxon>ecological metagenomes</taxon>
    </lineage>
</organism>
<accession>A0A381UZ03</accession>